<name>A0A914X396_9BILA</name>
<evidence type="ECO:0000313" key="3">
    <source>
        <dbReference type="WBParaSite" id="PSAMB.scaffold6256size9867.g28212.t1"/>
    </source>
</evidence>
<accession>A0A914X396</accession>
<sequence length="156" mass="16496">MEEKKALAESPSNQQSECEGTSLASSSSALSSSNKRPLLQDESKEGFSDVPSIERTKTEGTLLVELAGPSTLSSSFDQLHLASGHMLNNQGFLSAGSNSGIQVAPVHGGTQYNQQAQGDIHIHNYGVAHGQPQAPSTSSSTPSQPSTENWQQMLEK</sequence>
<reference evidence="3" key="1">
    <citation type="submission" date="2022-11" db="UniProtKB">
        <authorList>
            <consortium name="WormBaseParasite"/>
        </authorList>
    </citation>
    <scope>IDENTIFICATION</scope>
</reference>
<evidence type="ECO:0000256" key="1">
    <source>
        <dbReference type="SAM" id="MobiDB-lite"/>
    </source>
</evidence>
<feature type="compositionally biased region" description="Basic and acidic residues" evidence="1">
    <location>
        <begin position="38"/>
        <end position="58"/>
    </location>
</feature>
<feature type="compositionally biased region" description="Low complexity" evidence="1">
    <location>
        <begin position="131"/>
        <end position="147"/>
    </location>
</feature>
<feature type="compositionally biased region" description="Polar residues" evidence="1">
    <location>
        <begin position="10"/>
        <end position="19"/>
    </location>
</feature>
<evidence type="ECO:0000313" key="2">
    <source>
        <dbReference type="Proteomes" id="UP000887566"/>
    </source>
</evidence>
<dbReference type="WBParaSite" id="PSAMB.scaffold6256size9867.g28212.t1">
    <property type="protein sequence ID" value="PSAMB.scaffold6256size9867.g28212.t1"/>
    <property type="gene ID" value="PSAMB.scaffold6256size9867.g28212"/>
</dbReference>
<protein>
    <submittedName>
        <fullName evidence="3">Uncharacterized protein</fullName>
    </submittedName>
</protein>
<feature type="compositionally biased region" description="Low complexity" evidence="1">
    <location>
        <begin position="22"/>
        <end position="33"/>
    </location>
</feature>
<proteinExistence type="predicted"/>
<dbReference type="AlphaFoldDB" id="A0A914X396"/>
<feature type="region of interest" description="Disordered" evidence="1">
    <location>
        <begin position="126"/>
        <end position="156"/>
    </location>
</feature>
<feature type="region of interest" description="Disordered" evidence="1">
    <location>
        <begin position="1"/>
        <end position="58"/>
    </location>
</feature>
<dbReference type="Proteomes" id="UP000887566">
    <property type="component" value="Unplaced"/>
</dbReference>
<organism evidence="2 3">
    <name type="scientific">Plectus sambesii</name>
    <dbReference type="NCBI Taxonomy" id="2011161"/>
    <lineage>
        <taxon>Eukaryota</taxon>
        <taxon>Metazoa</taxon>
        <taxon>Ecdysozoa</taxon>
        <taxon>Nematoda</taxon>
        <taxon>Chromadorea</taxon>
        <taxon>Plectida</taxon>
        <taxon>Plectina</taxon>
        <taxon>Plectoidea</taxon>
        <taxon>Plectidae</taxon>
        <taxon>Plectus</taxon>
    </lineage>
</organism>
<keyword evidence="2" id="KW-1185">Reference proteome</keyword>